<dbReference type="PROSITE" id="PS01159">
    <property type="entry name" value="WW_DOMAIN_1"/>
    <property type="match status" value="1"/>
</dbReference>
<comment type="catalytic activity">
    <reaction evidence="6">
        <text>a 5'-end (N(7)-methyl 5'-triphosphoguanosine)-ribonucleoside in snRNA + S-adenosyl-L-methionine = a 5'-end (N(2),N(7)-dimethyl 5'-triphosphoguanosine)-ribonucleoside in snRNA + S-adenosyl-L-homocysteine + H(+)</text>
        <dbReference type="Rhea" id="RHEA:78471"/>
        <dbReference type="Rhea" id="RHEA-COMP:19085"/>
        <dbReference type="Rhea" id="RHEA-COMP:19087"/>
        <dbReference type="ChEBI" id="CHEBI:15378"/>
        <dbReference type="ChEBI" id="CHEBI:57856"/>
        <dbReference type="ChEBI" id="CHEBI:59789"/>
        <dbReference type="ChEBI" id="CHEBI:156461"/>
        <dbReference type="ChEBI" id="CHEBI:172880"/>
    </reaction>
    <physiologicalReaction direction="left-to-right" evidence="6">
        <dbReference type="Rhea" id="RHEA:78472"/>
    </physiologicalReaction>
</comment>
<dbReference type="Pfam" id="PF09445">
    <property type="entry name" value="Methyltransf_15"/>
    <property type="match status" value="2"/>
</dbReference>
<dbReference type="SUPFAM" id="SSF53335">
    <property type="entry name" value="S-adenosyl-L-methionine-dependent methyltransferases"/>
    <property type="match status" value="1"/>
</dbReference>
<sequence length="764" mass="85080">MVVADSDYEGSAIEALGSNFKVTQVFLWDDGFQVSSSAERFKLAEADDNHASNLTPDWIELIPPEDLLELNKQMNDLGLPLSFHTNKQKNGLGKGKKKGSRSKHPRTCHNHVDETLYEVSGEENVSPAIFHDKTNSSIPCTSMLGQSKSSNYDGAMEIDMTQFAPGEEDRSACCTGFATGVSREINNDNRNKAATNNVQDVDFLISNVCIDLKNAPAPDTGISAGSHLTGADVNNCGIEYGESLVDNGCIDLSPIIFKDTDYVTIYDDDGTCQSIAIKSESFPVSSEKTGCDRIDVSNNCGELGDWAVFWDTFYMRRYFYNIKTQTSTWDPPSGMEHLAIGGCPESGDSEAPKAAEECGTPNNTKPPEETLIEENLEGKQCEEYLAENGVAVGNFAFDITTHSEDQFLDPSDECLDQISFYDGDSCYSVSNTLDHISSSNERCILAASEVDHTPLETMVIDMSGLDTKSDPFKHGKKVNGKKVKRRQKQRRLYNEIEDLHFQEMPEEYSATVEKYWCQRYILFSRFDDGVKMDEEGWFSVTPEAIARYQAVRCASGVIIDCFAGVGGNSIQFAQQCKHVIAIDIDPLKIDYARHNAAIYGVDDQIDFIMGDFFLLAPKLKADTVFLSPPWGGPDYAKVTTYDMKTMLRPHDGWVICLSFCFDFCLNFNLLVRYITLFFGIKIHSLLLSHFNSMLLLSRYTLFNVAKEIASRVVMFLPRNINFNQLAELCLSSCPTWSLEVEKVHLNGRLKAINAYFSDTAVGGC</sequence>
<dbReference type="PANTHER" id="PTHR14741:SF32">
    <property type="entry name" value="TRIMETHYLGUANOSINE SYNTHASE"/>
    <property type="match status" value="1"/>
</dbReference>
<accession>A0A8B8JH17</accession>
<name>A0A8B8JH17_ABRPR</name>
<dbReference type="InterPro" id="IPR029063">
    <property type="entry name" value="SAM-dependent_MTases_sf"/>
</dbReference>
<dbReference type="InterPro" id="IPR019012">
    <property type="entry name" value="RNA_cap_Gua-N2-MeTrfase"/>
</dbReference>
<dbReference type="KEGG" id="aprc:113846547"/>
<keyword evidence="10" id="KW-1185">Reference proteome</keyword>
<dbReference type="GO" id="GO:0071164">
    <property type="term" value="F:RNA cap trimethylguanosine synthase activity"/>
    <property type="evidence" value="ECO:0007669"/>
    <property type="project" value="TreeGrafter"/>
</dbReference>
<dbReference type="CDD" id="cd00201">
    <property type="entry name" value="WW"/>
    <property type="match status" value="1"/>
</dbReference>
<comment type="catalytic activity">
    <reaction evidence="3">
        <text>a 5'-end (N(2),N(7)-dimethyl 5'-triphosphoguanosine)-ribonucleoside in snoRNA + S-adenosyl-L-methionine = a 5'-end (N(2),N(2),N(7)-trimethyl 5'-triphosphoguanosine)-ribonucleoside in snoRNA + S-adenosyl-L-homocysteine + H(+)</text>
        <dbReference type="Rhea" id="RHEA:78507"/>
        <dbReference type="Rhea" id="RHEA-COMP:19088"/>
        <dbReference type="Rhea" id="RHEA-COMP:19090"/>
        <dbReference type="ChEBI" id="CHEBI:15378"/>
        <dbReference type="ChEBI" id="CHEBI:57856"/>
        <dbReference type="ChEBI" id="CHEBI:59789"/>
        <dbReference type="ChEBI" id="CHEBI:167623"/>
        <dbReference type="ChEBI" id="CHEBI:172880"/>
    </reaction>
    <physiologicalReaction direction="left-to-right" evidence="3">
        <dbReference type="Rhea" id="RHEA:78508"/>
    </physiologicalReaction>
</comment>
<dbReference type="InterPro" id="IPR001202">
    <property type="entry name" value="WW_dom"/>
</dbReference>
<evidence type="ECO:0000256" key="1">
    <source>
        <dbReference type="ARBA" id="ARBA00018517"/>
    </source>
</evidence>
<dbReference type="InterPro" id="IPR036020">
    <property type="entry name" value="WW_dom_sf"/>
</dbReference>
<evidence type="ECO:0000259" key="9">
    <source>
        <dbReference type="PROSITE" id="PS50020"/>
    </source>
</evidence>
<dbReference type="AlphaFoldDB" id="A0A8B8JH17"/>
<gene>
    <name evidence="11" type="primary">LOC113846547</name>
</gene>
<evidence type="ECO:0000256" key="2">
    <source>
        <dbReference type="ARBA" id="ARBA00025783"/>
    </source>
</evidence>
<dbReference type="RefSeq" id="XP_027330751.1">
    <property type="nucleotide sequence ID" value="XM_027474950.1"/>
</dbReference>
<feature type="domain" description="WW" evidence="9">
    <location>
        <begin position="306"/>
        <end position="334"/>
    </location>
</feature>
<evidence type="ECO:0000256" key="4">
    <source>
        <dbReference type="ARBA" id="ARBA00048740"/>
    </source>
</evidence>
<dbReference type="SUPFAM" id="SSF51045">
    <property type="entry name" value="WW domain"/>
    <property type="match status" value="1"/>
</dbReference>
<evidence type="ECO:0000256" key="7">
    <source>
        <dbReference type="ARBA" id="ARBA00049790"/>
    </source>
</evidence>
<evidence type="ECO:0000256" key="8">
    <source>
        <dbReference type="SAM" id="MobiDB-lite"/>
    </source>
</evidence>
<feature type="compositionally biased region" description="Basic residues" evidence="8">
    <location>
        <begin position="94"/>
        <end position="108"/>
    </location>
</feature>
<dbReference type="PROSITE" id="PS50020">
    <property type="entry name" value="WW_DOMAIN_2"/>
    <property type="match status" value="1"/>
</dbReference>
<feature type="region of interest" description="Disordered" evidence="8">
    <location>
        <begin position="83"/>
        <end position="108"/>
    </location>
</feature>
<organism evidence="10 11">
    <name type="scientific">Abrus precatorius</name>
    <name type="common">Indian licorice</name>
    <name type="synonym">Glycine abrus</name>
    <dbReference type="NCBI Taxonomy" id="3816"/>
    <lineage>
        <taxon>Eukaryota</taxon>
        <taxon>Viridiplantae</taxon>
        <taxon>Streptophyta</taxon>
        <taxon>Embryophyta</taxon>
        <taxon>Tracheophyta</taxon>
        <taxon>Spermatophyta</taxon>
        <taxon>Magnoliopsida</taxon>
        <taxon>eudicotyledons</taxon>
        <taxon>Gunneridae</taxon>
        <taxon>Pentapetalae</taxon>
        <taxon>rosids</taxon>
        <taxon>fabids</taxon>
        <taxon>Fabales</taxon>
        <taxon>Fabaceae</taxon>
        <taxon>Papilionoideae</taxon>
        <taxon>50 kb inversion clade</taxon>
        <taxon>NPAAA clade</taxon>
        <taxon>indigoferoid/millettioid clade</taxon>
        <taxon>Abreae</taxon>
        <taxon>Abrus</taxon>
    </lineage>
</organism>
<evidence type="ECO:0000256" key="3">
    <source>
        <dbReference type="ARBA" id="ARBA00047418"/>
    </source>
</evidence>
<reference evidence="10" key="1">
    <citation type="journal article" date="2019" name="Toxins">
        <title>Detection of Abrin-Like and Prepropulchellin-Like Toxin Genes and Transcripts Using Whole Genome Sequencing and Full-Length Transcript Sequencing of Abrus precatorius.</title>
        <authorList>
            <person name="Hovde B.T."/>
            <person name="Daligault H.E."/>
            <person name="Hanschen E.R."/>
            <person name="Kunde Y.A."/>
            <person name="Johnson M.B."/>
            <person name="Starkenburg S.R."/>
            <person name="Johnson S.L."/>
        </authorList>
    </citation>
    <scope>NUCLEOTIDE SEQUENCE [LARGE SCALE GENOMIC DNA]</scope>
</reference>
<reference evidence="11" key="2">
    <citation type="submission" date="2025-08" db="UniProtKB">
        <authorList>
            <consortium name="RefSeq"/>
        </authorList>
    </citation>
    <scope>IDENTIFICATION</scope>
    <source>
        <tissue evidence="11">Young leaves</tissue>
    </source>
</reference>
<evidence type="ECO:0000313" key="11">
    <source>
        <dbReference type="RefSeq" id="XP_027330751.1"/>
    </source>
</evidence>
<comment type="catalytic activity">
    <reaction evidence="4">
        <text>a 5'-end (N(7)-methyl 5'-triphosphoguanosine)-ribonucleoside in snoRNA + S-adenosyl-L-methionine = a 5'-end (N(2),N(7)-dimethyl 5'-triphosphoguanosine)-ribonucleoside in snoRNA + S-adenosyl-L-homocysteine + H(+)</text>
        <dbReference type="Rhea" id="RHEA:78475"/>
        <dbReference type="Rhea" id="RHEA-COMP:19086"/>
        <dbReference type="Rhea" id="RHEA-COMP:19088"/>
        <dbReference type="ChEBI" id="CHEBI:15378"/>
        <dbReference type="ChEBI" id="CHEBI:57856"/>
        <dbReference type="ChEBI" id="CHEBI:59789"/>
        <dbReference type="ChEBI" id="CHEBI:156461"/>
        <dbReference type="ChEBI" id="CHEBI:172880"/>
    </reaction>
    <physiologicalReaction direction="left-to-right" evidence="4">
        <dbReference type="Rhea" id="RHEA:78476"/>
    </physiologicalReaction>
</comment>
<dbReference type="CDD" id="cd02440">
    <property type="entry name" value="AdoMet_MTases"/>
    <property type="match status" value="1"/>
</dbReference>
<dbReference type="PANTHER" id="PTHR14741">
    <property type="entry name" value="S-ADENOSYLMETHIONINE-DEPENDENT METHYLTRANSFERASE RELATED"/>
    <property type="match status" value="1"/>
</dbReference>
<dbReference type="Gene3D" id="3.40.50.150">
    <property type="entry name" value="Vaccinia Virus protein VP39"/>
    <property type="match status" value="1"/>
</dbReference>
<dbReference type="OrthoDB" id="194443at2759"/>
<dbReference type="GO" id="GO:0005634">
    <property type="term" value="C:nucleus"/>
    <property type="evidence" value="ECO:0007669"/>
    <property type="project" value="TreeGrafter"/>
</dbReference>
<evidence type="ECO:0000256" key="5">
    <source>
        <dbReference type="ARBA" id="ARBA00048763"/>
    </source>
</evidence>
<protein>
    <recommendedName>
        <fullName evidence="1">Trimethylguanosine synthase</fullName>
    </recommendedName>
    <alternativeName>
        <fullName evidence="7">Cap-specific guanine-N(2) methyltransferase</fullName>
    </alternativeName>
</protein>
<proteinExistence type="inferred from homology"/>
<comment type="catalytic activity">
    <reaction evidence="5">
        <text>a 5'-end (N(2),N(7)-dimethyl 5'-triphosphoguanosine)-ribonucleoside in snRNA + S-adenosyl-L-methionine = a 5'-end (N(2),N(2),N(7)-trimethyl 5'-triphosphoguanosine)-ribonucleoside in snRNA + S-adenosyl-L-homocysteine + H(+)</text>
        <dbReference type="Rhea" id="RHEA:78479"/>
        <dbReference type="Rhea" id="RHEA-COMP:19087"/>
        <dbReference type="Rhea" id="RHEA-COMP:19089"/>
        <dbReference type="ChEBI" id="CHEBI:15378"/>
        <dbReference type="ChEBI" id="CHEBI:57856"/>
        <dbReference type="ChEBI" id="CHEBI:59789"/>
        <dbReference type="ChEBI" id="CHEBI:167623"/>
        <dbReference type="ChEBI" id="CHEBI:172880"/>
    </reaction>
    <physiologicalReaction direction="left-to-right" evidence="5">
        <dbReference type="Rhea" id="RHEA:78480"/>
    </physiologicalReaction>
</comment>
<feature type="region of interest" description="Disordered" evidence="8">
    <location>
        <begin position="345"/>
        <end position="367"/>
    </location>
</feature>
<evidence type="ECO:0000256" key="6">
    <source>
        <dbReference type="ARBA" id="ARBA00049075"/>
    </source>
</evidence>
<dbReference type="Gene3D" id="2.20.70.10">
    <property type="match status" value="1"/>
</dbReference>
<dbReference type="GeneID" id="113846547"/>
<comment type="similarity">
    <text evidence="2">Belongs to the methyltransferase superfamily. Trimethylguanosine synthase family.</text>
</comment>
<evidence type="ECO:0000313" key="10">
    <source>
        <dbReference type="Proteomes" id="UP000694853"/>
    </source>
</evidence>
<dbReference type="Proteomes" id="UP000694853">
    <property type="component" value="Unplaced"/>
</dbReference>